<feature type="transmembrane region" description="Helical" evidence="7">
    <location>
        <begin position="198"/>
        <end position="221"/>
    </location>
</feature>
<evidence type="ECO:0000256" key="4">
    <source>
        <dbReference type="ARBA" id="ARBA00023136"/>
    </source>
</evidence>
<comment type="similarity">
    <text evidence="5">Belongs to the SAT4 family.</text>
</comment>
<proteinExistence type="inferred from homology"/>
<evidence type="ECO:0000256" key="7">
    <source>
        <dbReference type="SAM" id="Phobius"/>
    </source>
</evidence>
<dbReference type="GO" id="GO:0016020">
    <property type="term" value="C:membrane"/>
    <property type="evidence" value="ECO:0007669"/>
    <property type="project" value="UniProtKB-SubCell"/>
</dbReference>
<dbReference type="EMBL" id="MU858085">
    <property type="protein sequence ID" value="KAK4214981.1"/>
    <property type="molecule type" value="Genomic_DNA"/>
</dbReference>
<accession>A0AAN6YBK8</accession>
<evidence type="ECO:0000259" key="8">
    <source>
        <dbReference type="Pfam" id="PF20684"/>
    </source>
</evidence>
<feature type="transmembrane region" description="Helical" evidence="7">
    <location>
        <begin position="60"/>
        <end position="78"/>
    </location>
</feature>
<sequence length="408" mass="44608">MPRSGDPSAAAAAEAAKAAAYHFNVVIWTLYAIGVCTTVLRTYARIKMVGVRKLQWDDYLVWLAVIFYTIQTILGYEIGNLAHGLANNGMTQEQRVSLSPTDPEYQMRVIGSKIQVAGWTIYSTLVTLLKLAMAVFFLRLTSGLGHLYRLRVYIGFGLIVGGYVASIIAIFASCQPLSKNWQIYPDPGQYCYPATAPATIWTSFVSNVISDVYLILIPVPLLWGSRLRFLEKLLSTLVLGAGVFVLVCATVKTVFIVTDDVNGAELAGAWGTREAFVAVIVTNLPVVFPLMKAWLRPFLGSWLTSRTRSRQTPEGARREGGDDDLEMGIFDGSGLAMGNRVKATAVAVAVQVEDGRDGKGDTSSGGHGRQQEQAEGGGIVVESEFQLHEDAASVHHHHWHPARVHEPW</sequence>
<name>A0AAN6YBK8_9PEZI</name>
<keyword evidence="4 7" id="KW-0472">Membrane</keyword>
<keyword evidence="10" id="KW-1185">Reference proteome</keyword>
<comment type="subcellular location">
    <subcellularLocation>
        <location evidence="1">Membrane</location>
        <topology evidence="1">Multi-pass membrane protein</topology>
    </subcellularLocation>
</comment>
<dbReference type="PANTHER" id="PTHR33048:SF105">
    <property type="match status" value="1"/>
</dbReference>
<reference evidence="9" key="2">
    <citation type="submission" date="2023-05" db="EMBL/GenBank/DDBJ databases">
        <authorList>
            <consortium name="Lawrence Berkeley National Laboratory"/>
            <person name="Steindorff A."/>
            <person name="Hensen N."/>
            <person name="Bonometti L."/>
            <person name="Westerberg I."/>
            <person name="Brannstrom I.O."/>
            <person name="Guillou S."/>
            <person name="Cros-Aarteil S."/>
            <person name="Calhoun S."/>
            <person name="Haridas S."/>
            <person name="Kuo A."/>
            <person name="Mondo S."/>
            <person name="Pangilinan J."/>
            <person name="Riley R."/>
            <person name="Labutti K."/>
            <person name="Andreopoulos B."/>
            <person name="Lipzen A."/>
            <person name="Chen C."/>
            <person name="Yanf M."/>
            <person name="Daum C."/>
            <person name="Ng V."/>
            <person name="Clum A."/>
            <person name="Ohm R."/>
            <person name="Martin F."/>
            <person name="Silar P."/>
            <person name="Natvig D."/>
            <person name="Lalanne C."/>
            <person name="Gautier V."/>
            <person name="Ament-Velasquez S.L."/>
            <person name="Kruys A."/>
            <person name="Hutchinson M.I."/>
            <person name="Powell A.J."/>
            <person name="Barry K."/>
            <person name="Miller A.N."/>
            <person name="Grigoriev I.V."/>
            <person name="Debuchy R."/>
            <person name="Gladieux P."/>
            <person name="Thoren M.H."/>
            <person name="Johannesson H."/>
        </authorList>
    </citation>
    <scope>NUCLEOTIDE SEQUENCE</scope>
    <source>
        <strain evidence="9">PSN293</strain>
    </source>
</reference>
<feature type="transmembrane region" description="Helical" evidence="7">
    <location>
        <begin position="233"/>
        <end position="255"/>
    </location>
</feature>
<feature type="transmembrane region" description="Helical" evidence="7">
    <location>
        <begin position="119"/>
        <end position="140"/>
    </location>
</feature>
<evidence type="ECO:0000313" key="10">
    <source>
        <dbReference type="Proteomes" id="UP001301769"/>
    </source>
</evidence>
<organism evidence="9 10">
    <name type="scientific">Rhypophila decipiens</name>
    <dbReference type="NCBI Taxonomy" id="261697"/>
    <lineage>
        <taxon>Eukaryota</taxon>
        <taxon>Fungi</taxon>
        <taxon>Dikarya</taxon>
        <taxon>Ascomycota</taxon>
        <taxon>Pezizomycotina</taxon>
        <taxon>Sordariomycetes</taxon>
        <taxon>Sordariomycetidae</taxon>
        <taxon>Sordariales</taxon>
        <taxon>Naviculisporaceae</taxon>
        <taxon>Rhypophila</taxon>
    </lineage>
</organism>
<comment type="caution">
    <text evidence="9">The sequence shown here is derived from an EMBL/GenBank/DDBJ whole genome shotgun (WGS) entry which is preliminary data.</text>
</comment>
<evidence type="ECO:0000313" key="9">
    <source>
        <dbReference type="EMBL" id="KAK4214981.1"/>
    </source>
</evidence>
<evidence type="ECO:0000256" key="3">
    <source>
        <dbReference type="ARBA" id="ARBA00022989"/>
    </source>
</evidence>
<protein>
    <recommendedName>
        <fullName evidence="8">Rhodopsin domain-containing protein</fullName>
    </recommendedName>
</protein>
<evidence type="ECO:0000256" key="5">
    <source>
        <dbReference type="ARBA" id="ARBA00038359"/>
    </source>
</evidence>
<dbReference type="Proteomes" id="UP001301769">
    <property type="component" value="Unassembled WGS sequence"/>
</dbReference>
<dbReference type="Pfam" id="PF20684">
    <property type="entry name" value="Fung_rhodopsin"/>
    <property type="match status" value="1"/>
</dbReference>
<feature type="region of interest" description="Disordered" evidence="6">
    <location>
        <begin position="353"/>
        <end position="376"/>
    </location>
</feature>
<feature type="transmembrane region" description="Helical" evidence="7">
    <location>
        <begin position="20"/>
        <end position="40"/>
    </location>
</feature>
<evidence type="ECO:0000256" key="1">
    <source>
        <dbReference type="ARBA" id="ARBA00004141"/>
    </source>
</evidence>
<reference evidence="9" key="1">
    <citation type="journal article" date="2023" name="Mol. Phylogenet. Evol.">
        <title>Genome-scale phylogeny and comparative genomics of the fungal order Sordariales.</title>
        <authorList>
            <person name="Hensen N."/>
            <person name="Bonometti L."/>
            <person name="Westerberg I."/>
            <person name="Brannstrom I.O."/>
            <person name="Guillou S."/>
            <person name="Cros-Aarteil S."/>
            <person name="Calhoun S."/>
            <person name="Haridas S."/>
            <person name="Kuo A."/>
            <person name="Mondo S."/>
            <person name="Pangilinan J."/>
            <person name="Riley R."/>
            <person name="LaButti K."/>
            <person name="Andreopoulos B."/>
            <person name="Lipzen A."/>
            <person name="Chen C."/>
            <person name="Yan M."/>
            <person name="Daum C."/>
            <person name="Ng V."/>
            <person name="Clum A."/>
            <person name="Steindorff A."/>
            <person name="Ohm R.A."/>
            <person name="Martin F."/>
            <person name="Silar P."/>
            <person name="Natvig D.O."/>
            <person name="Lalanne C."/>
            <person name="Gautier V."/>
            <person name="Ament-Velasquez S.L."/>
            <person name="Kruys A."/>
            <person name="Hutchinson M.I."/>
            <person name="Powell A.J."/>
            <person name="Barry K."/>
            <person name="Miller A.N."/>
            <person name="Grigoriev I.V."/>
            <person name="Debuchy R."/>
            <person name="Gladieux P."/>
            <person name="Hiltunen Thoren M."/>
            <person name="Johannesson H."/>
        </authorList>
    </citation>
    <scope>NUCLEOTIDE SEQUENCE</scope>
    <source>
        <strain evidence="9">PSN293</strain>
    </source>
</reference>
<feature type="transmembrane region" description="Helical" evidence="7">
    <location>
        <begin position="275"/>
        <end position="295"/>
    </location>
</feature>
<dbReference type="AlphaFoldDB" id="A0AAN6YBK8"/>
<evidence type="ECO:0000256" key="6">
    <source>
        <dbReference type="SAM" id="MobiDB-lite"/>
    </source>
</evidence>
<evidence type="ECO:0000256" key="2">
    <source>
        <dbReference type="ARBA" id="ARBA00022692"/>
    </source>
</evidence>
<gene>
    <name evidence="9" type="ORF">QBC37DRAFT_472301</name>
</gene>
<feature type="domain" description="Rhodopsin" evidence="8">
    <location>
        <begin position="40"/>
        <end position="292"/>
    </location>
</feature>
<dbReference type="PANTHER" id="PTHR33048">
    <property type="entry name" value="PTH11-LIKE INTEGRAL MEMBRANE PROTEIN (AFU_ORTHOLOGUE AFUA_5G11245)"/>
    <property type="match status" value="1"/>
</dbReference>
<dbReference type="InterPro" id="IPR049326">
    <property type="entry name" value="Rhodopsin_dom_fungi"/>
</dbReference>
<dbReference type="InterPro" id="IPR052337">
    <property type="entry name" value="SAT4-like"/>
</dbReference>
<keyword evidence="2 7" id="KW-0812">Transmembrane</keyword>
<feature type="transmembrane region" description="Helical" evidence="7">
    <location>
        <begin position="152"/>
        <end position="178"/>
    </location>
</feature>
<keyword evidence="3 7" id="KW-1133">Transmembrane helix</keyword>